<keyword evidence="2" id="KW-0472">Membrane</keyword>
<evidence type="ECO:0000313" key="4">
    <source>
        <dbReference type="Proteomes" id="UP001519325"/>
    </source>
</evidence>
<feature type="transmembrane region" description="Helical" evidence="2">
    <location>
        <begin position="230"/>
        <end position="258"/>
    </location>
</feature>
<dbReference type="PIRSF" id="PIRSF010361">
    <property type="entry name" value="UCP010361"/>
    <property type="match status" value="1"/>
</dbReference>
<dbReference type="Proteomes" id="UP001519325">
    <property type="component" value="Unassembled WGS sequence"/>
</dbReference>
<proteinExistence type="predicted"/>
<reference evidence="3 4" key="1">
    <citation type="submission" date="2021-03" db="EMBL/GenBank/DDBJ databases">
        <title>Sequencing the genomes of 1000 actinobacteria strains.</title>
        <authorList>
            <person name="Klenk H.-P."/>
        </authorList>
    </citation>
    <scope>NUCLEOTIDE SEQUENCE [LARGE SCALE GENOMIC DNA]</scope>
    <source>
        <strain evidence="3 4">DSM 45516</strain>
    </source>
</reference>
<feature type="transmembrane region" description="Helical" evidence="2">
    <location>
        <begin position="158"/>
        <end position="182"/>
    </location>
</feature>
<comment type="caution">
    <text evidence="3">The sequence shown here is derived from an EMBL/GenBank/DDBJ whole genome shotgun (WGS) entry which is preliminary data.</text>
</comment>
<feature type="transmembrane region" description="Helical" evidence="2">
    <location>
        <begin position="405"/>
        <end position="428"/>
    </location>
</feature>
<dbReference type="EMBL" id="JAGGMR010000001">
    <property type="protein sequence ID" value="MBP2188340.1"/>
    <property type="molecule type" value="Genomic_DNA"/>
</dbReference>
<feature type="transmembrane region" description="Helical" evidence="2">
    <location>
        <begin position="366"/>
        <end position="385"/>
    </location>
</feature>
<organism evidence="3 4">
    <name type="scientific">Nocardia goodfellowii</name>
    <dbReference type="NCBI Taxonomy" id="882446"/>
    <lineage>
        <taxon>Bacteria</taxon>
        <taxon>Bacillati</taxon>
        <taxon>Actinomycetota</taxon>
        <taxon>Actinomycetes</taxon>
        <taxon>Mycobacteriales</taxon>
        <taxon>Nocardiaceae</taxon>
        <taxon>Nocardia</taxon>
    </lineage>
</organism>
<feature type="transmembrane region" description="Helical" evidence="2">
    <location>
        <begin position="194"/>
        <end position="218"/>
    </location>
</feature>
<evidence type="ECO:0000256" key="2">
    <source>
        <dbReference type="SAM" id="Phobius"/>
    </source>
</evidence>
<feature type="transmembrane region" description="Helical" evidence="2">
    <location>
        <begin position="448"/>
        <end position="467"/>
    </location>
</feature>
<keyword evidence="2" id="KW-1133">Transmembrane helix</keyword>
<keyword evidence="2" id="KW-0812">Transmembrane</keyword>
<dbReference type="InterPro" id="IPR016570">
    <property type="entry name" value="UCP010361"/>
</dbReference>
<gene>
    <name evidence="3" type="ORF">BJ987_001241</name>
</gene>
<feature type="region of interest" description="Disordered" evidence="1">
    <location>
        <begin position="1"/>
        <end position="33"/>
    </location>
</feature>
<protein>
    <submittedName>
        <fullName evidence="3">Membrane protein</fullName>
    </submittedName>
</protein>
<evidence type="ECO:0000313" key="3">
    <source>
        <dbReference type="EMBL" id="MBP2188340.1"/>
    </source>
</evidence>
<feature type="transmembrane region" description="Helical" evidence="2">
    <location>
        <begin position="53"/>
        <end position="71"/>
    </location>
</feature>
<name>A0ABS4Q9H4_9NOCA</name>
<sequence length="489" mass="52909">MSTGPAVSDLVSDREPSWSVPSRGPETDAEGVEGARLRAATARRFPRLSRRTALVTVTFLLCAMTLALAYANKARCAGAPFYSDGRSTSFDVVKDSDVCYSDIQFLWLGREIDQHVFPYIHGGITADGGLTGGAVEYPVLSGLLMWLGGIGADNDAEFLLHSALLLAPFALLTAVLLVLLAGRTALLWAAGPPLVLYGFHNWELPVVCTAVAAVYVVISTRYSVRTRGVLAAILLGLGFCLKVYPGIFVLPLLAFVLTSDRKGRGLDVRGAMLTLGAAVGTVVAVNLPFLLAGYEGWRASITFQQMRTADITTNSIWYWGLRRLFGADYASEVSFQQLVSFASPTLMLAAFAVALWLGWKRCQETGVYPWVGVSGAMLCGFMLLHKVHSPQYTLWLLPFLVLLEVPWPVIGAYLLADAAIGIGVFRYFHALATGRWVEISESVVQFGVWGRAILLGLLFFLFLRSGLRGARPEPPAVPRYAPGTLVPAG</sequence>
<feature type="transmembrane region" description="Helical" evidence="2">
    <location>
        <begin position="270"/>
        <end position="291"/>
    </location>
</feature>
<accession>A0ABS4Q9H4</accession>
<evidence type="ECO:0000256" key="1">
    <source>
        <dbReference type="SAM" id="MobiDB-lite"/>
    </source>
</evidence>
<feature type="transmembrane region" description="Helical" evidence="2">
    <location>
        <begin position="338"/>
        <end position="359"/>
    </location>
</feature>
<keyword evidence="4" id="KW-1185">Reference proteome</keyword>